<evidence type="ECO:0000259" key="4">
    <source>
        <dbReference type="SMART" id="SM00322"/>
    </source>
</evidence>
<dbReference type="Proteomes" id="UP001154282">
    <property type="component" value="Unassembled WGS sequence"/>
</dbReference>
<keyword evidence="6" id="KW-1185">Reference proteome</keyword>
<dbReference type="SMART" id="SM00322">
    <property type="entry name" value="KH"/>
    <property type="match status" value="2"/>
</dbReference>
<dbReference type="SUPFAM" id="SSF54791">
    <property type="entry name" value="Eukaryotic type KH-domain (KH-domain type I)"/>
    <property type="match status" value="2"/>
</dbReference>
<dbReference type="InterPro" id="IPR036612">
    <property type="entry name" value="KH_dom_type_1_sf"/>
</dbReference>
<organism evidence="5 6">
    <name type="scientific">Linum tenue</name>
    <dbReference type="NCBI Taxonomy" id="586396"/>
    <lineage>
        <taxon>Eukaryota</taxon>
        <taxon>Viridiplantae</taxon>
        <taxon>Streptophyta</taxon>
        <taxon>Embryophyta</taxon>
        <taxon>Tracheophyta</taxon>
        <taxon>Spermatophyta</taxon>
        <taxon>Magnoliopsida</taxon>
        <taxon>eudicotyledons</taxon>
        <taxon>Gunneridae</taxon>
        <taxon>Pentapetalae</taxon>
        <taxon>rosids</taxon>
        <taxon>fabids</taxon>
        <taxon>Malpighiales</taxon>
        <taxon>Linaceae</taxon>
        <taxon>Linum</taxon>
    </lineage>
</organism>
<keyword evidence="1" id="KW-0677">Repeat</keyword>
<feature type="compositionally biased region" description="Pro residues" evidence="3">
    <location>
        <begin position="477"/>
        <end position="491"/>
    </location>
</feature>
<feature type="compositionally biased region" description="Basic and acidic residues" evidence="3">
    <location>
        <begin position="69"/>
        <end position="82"/>
    </location>
</feature>
<feature type="domain" description="K Homology" evidence="4">
    <location>
        <begin position="288"/>
        <end position="362"/>
    </location>
</feature>
<evidence type="ECO:0000256" key="2">
    <source>
        <dbReference type="PROSITE-ProRule" id="PRU00117"/>
    </source>
</evidence>
<evidence type="ECO:0000313" key="5">
    <source>
        <dbReference type="EMBL" id="CAI0556494.1"/>
    </source>
</evidence>
<feature type="region of interest" description="Disordered" evidence="3">
    <location>
        <begin position="1"/>
        <end position="199"/>
    </location>
</feature>
<evidence type="ECO:0000313" key="6">
    <source>
        <dbReference type="Proteomes" id="UP001154282"/>
    </source>
</evidence>
<feature type="region of interest" description="Disordered" evidence="3">
    <location>
        <begin position="430"/>
        <end position="678"/>
    </location>
</feature>
<dbReference type="CDD" id="cd00105">
    <property type="entry name" value="KH-I"/>
    <property type="match status" value="1"/>
</dbReference>
<protein>
    <recommendedName>
        <fullName evidence="4">K Homology domain-containing protein</fullName>
    </recommendedName>
</protein>
<dbReference type="AlphaFoldDB" id="A0AAV0RIX1"/>
<reference evidence="5" key="1">
    <citation type="submission" date="2022-08" db="EMBL/GenBank/DDBJ databases">
        <authorList>
            <person name="Gutierrez-Valencia J."/>
        </authorList>
    </citation>
    <scope>NUCLEOTIDE SEQUENCE</scope>
</reference>
<feature type="compositionally biased region" description="Polar residues" evidence="3">
    <location>
        <begin position="430"/>
        <end position="445"/>
    </location>
</feature>
<keyword evidence="2" id="KW-0694">RNA-binding</keyword>
<dbReference type="Pfam" id="PF00013">
    <property type="entry name" value="KH_1"/>
    <property type="match status" value="2"/>
</dbReference>
<dbReference type="PROSITE" id="PS50084">
    <property type="entry name" value="KH_TYPE_1"/>
    <property type="match status" value="2"/>
</dbReference>
<dbReference type="PANTHER" id="PTHR10288">
    <property type="entry name" value="KH DOMAIN CONTAINING RNA BINDING PROTEIN"/>
    <property type="match status" value="1"/>
</dbReference>
<dbReference type="EMBL" id="CAMGYJ010000010">
    <property type="protein sequence ID" value="CAI0556494.1"/>
    <property type="molecule type" value="Genomic_DNA"/>
</dbReference>
<dbReference type="InterPro" id="IPR004087">
    <property type="entry name" value="KH_dom"/>
</dbReference>
<evidence type="ECO:0000256" key="3">
    <source>
        <dbReference type="SAM" id="MobiDB-lite"/>
    </source>
</evidence>
<feature type="compositionally biased region" description="Basic and acidic residues" evidence="3">
    <location>
        <begin position="152"/>
        <end position="176"/>
    </location>
</feature>
<feature type="compositionally biased region" description="Low complexity" evidence="3">
    <location>
        <begin position="611"/>
        <end position="657"/>
    </location>
</feature>
<sequence length="790" mass="84328">MAEEEVAATAPSSPPLHTDHKRKHDELDLPAEAPVAEDEKPGVTSDVVEDKEEIKGGGDDSSAIDGDSQEVKRARVEDKPVDEPVGQNGFEISKPDGGANLEAVGDENGKSEVPEESGAQQAPERIQEAGEQSEEKVLNEDAAAAGVDEENDGKKPDSAGDVEPVKADELLPKGEDGQPLQEAEEEALSDDQTTTRRVEVPNDKVGVLIGKGGDTIRFLQYNSGAKIQITRDSDADPRCVTRPVEIIGTLGSIRKAEKLIQAVIAEADAGGSPSLVARGHPSAQNAAVAEQLEMQVPNEKVGLIIGKGGDTIKGLQTKTGARIQLIPQHLPEGDGSKERTVRVTGDRKQIDMACELIKEVMSQITLWPFQWGQHCFLGVAIDNHYSLSSTEERYQALYLALAGGWCGILVPSVNYKHKWLYSAVRQNVKQSSSLSGGFNQQQSYRSRGPSGPNHWGPPRGPHPSQPMPPYDYHHRGPPYPPQHGMHYPPPSYGNYPPQQHMGHRTNYGPGWEQRPPPNMPPGGGGYDYYGGQRGHMSDHPAAPPVSGHPPGPAPATNYGYGHDYGHQPSYPQPAQPQQGYGHGYDEPKYGHANSQPGYPGYPTHHQQYSKQQPPAYPMQAQGQPPQPYGQPSQAYSQGAPTAQQQYSYQSGYPPYGSANDGYSQVPAQPSGQPVPAYSQAAPAAYGSYQPSQGYPDQAATTQNTAAATGYGYQAQDPAHQVYAQPAQAAAAAPAQPSYDQSVAQPGSYAAAPVAVSAPAGAAPVGYGKTVSPQPAAYGQYDSSQMYAAPH</sequence>
<feature type="compositionally biased region" description="Basic and acidic residues" evidence="3">
    <location>
        <begin position="125"/>
        <end position="139"/>
    </location>
</feature>
<name>A0AAV0RIX1_9ROSI</name>
<comment type="caution">
    <text evidence="5">The sequence shown here is derived from an EMBL/GenBank/DDBJ whole genome shotgun (WGS) entry which is preliminary data.</text>
</comment>
<evidence type="ECO:0000256" key="1">
    <source>
        <dbReference type="ARBA" id="ARBA00022737"/>
    </source>
</evidence>
<feature type="compositionally biased region" description="Polar residues" evidence="3">
    <location>
        <begin position="660"/>
        <end position="671"/>
    </location>
</feature>
<dbReference type="InterPro" id="IPR004088">
    <property type="entry name" value="KH_dom_type_1"/>
</dbReference>
<feature type="domain" description="K Homology" evidence="4">
    <location>
        <begin position="192"/>
        <end position="265"/>
    </location>
</feature>
<feature type="compositionally biased region" description="Pro residues" evidence="3">
    <location>
        <begin position="458"/>
        <end position="469"/>
    </location>
</feature>
<dbReference type="Gene3D" id="3.30.1370.10">
    <property type="entry name" value="K Homology domain, type 1"/>
    <property type="match status" value="2"/>
</dbReference>
<feature type="compositionally biased region" description="Pro residues" evidence="3">
    <location>
        <begin position="541"/>
        <end position="553"/>
    </location>
</feature>
<feature type="compositionally biased region" description="Gly residues" evidence="3">
    <location>
        <begin position="521"/>
        <end position="533"/>
    </location>
</feature>
<accession>A0AAV0RIX1</accession>
<dbReference type="GO" id="GO:0003723">
    <property type="term" value="F:RNA binding"/>
    <property type="evidence" value="ECO:0007669"/>
    <property type="project" value="UniProtKB-UniRule"/>
</dbReference>
<proteinExistence type="predicted"/>
<gene>
    <name evidence="5" type="ORF">LITE_LOCUS47999</name>
</gene>